<proteinExistence type="predicted"/>
<evidence type="ECO:0000313" key="3">
    <source>
        <dbReference type="Proteomes" id="UP001419268"/>
    </source>
</evidence>
<evidence type="ECO:0000313" key="2">
    <source>
        <dbReference type="EMBL" id="KAK9166201.1"/>
    </source>
</evidence>
<protein>
    <submittedName>
        <fullName evidence="2">Uncharacterized protein</fullName>
    </submittedName>
</protein>
<gene>
    <name evidence="2" type="ORF">Scep_001392</name>
</gene>
<evidence type="ECO:0000256" key="1">
    <source>
        <dbReference type="SAM" id="MobiDB-lite"/>
    </source>
</evidence>
<name>A0AAP0L8B2_9MAGN</name>
<comment type="caution">
    <text evidence="2">The sequence shown here is derived from an EMBL/GenBank/DDBJ whole genome shotgun (WGS) entry which is preliminary data.</text>
</comment>
<dbReference type="Proteomes" id="UP001419268">
    <property type="component" value="Unassembled WGS sequence"/>
</dbReference>
<reference evidence="2 3" key="1">
    <citation type="submission" date="2024-01" db="EMBL/GenBank/DDBJ databases">
        <title>Genome assemblies of Stephania.</title>
        <authorList>
            <person name="Yang L."/>
        </authorList>
    </citation>
    <scope>NUCLEOTIDE SEQUENCE [LARGE SCALE GENOMIC DNA]</scope>
    <source>
        <strain evidence="2">JXDWG</strain>
        <tissue evidence="2">Leaf</tissue>
    </source>
</reference>
<organism evidence="2 3">
    <name type="scientific">Stephania cephalantha</name>
    <dbReference type="NCBI Taxonomy" id="152367"/>
    <lineage>
        <taxon>Eukaryota</taxon>
        <taxon>Viridiplantae</taxon>
        <taxon>Streptophyta</taxon>
        <taxon>Embryophyta</taxon>
        <taxon>Tracheophyta</taxon>
        <taxon>Spermatophyta</taxon>
        <taxon>Magnoliopsida</taxon>
        <taxon>Ranunculales</taxon>
        <taxon>Menispermaceae</taxon>
        <taxon>Menispermoideae</taxon>
        <taxon>Cissampelideae</taxon>
        <taxon>Stephania</taxon>
    </lineage>
</organism>
<dbReference type="AlphaFoldDB" id="A0AAP0L8B2"/>
<feature type="compositionally biased region" description="Low complexity" evidence="1">
    <location>
        <begin position="89"/>
        <end position="100"/>
    </location>
</feature>
<dbReference type="EMBL" id="JBBNAG010000001">
    <property type="protein sequence ID" value="KAK9166201.1"/>
    <property type="molecule type" value="Genomic_DNA"/>
</dbReference>
<keyword evidence="3" id="KW-1185">Reference proteome</keyword>
<sequence length="143" mass="15491">MMDGVMQTCYCVLKEVIDKLQEQSTRLDSLPEKIDKLIEIVQQHAANFSQNYTIFEGIQKNLADMNLRVTCLEKQQALLPTPMATSTVITPSSTASASSAHPPKSNDVFPPPLTGNAIPIQPTKELEVTVGDGNTLGCSGICK</sequence>
<accession>A0AAP0L8B2</accession>
<feature type="region of interest" description="Disordered" evidence="1">
    <location>
        <begin position="89"/>
        <end position="113"/>
    </location>
</feature>